<feature type="coiled-coil region" evidence="6">
    <location>
        <begin position="97"/>
        <end position="131"/>
    </location>
</feature>
<keyword evidence="6" id="KW-0175">Coiled coil</keyword>
<evidence type="ECO:0000313" key="10">
    <source>
        <dbReference type="Proteomes" id="UP000197138"/>
    </source>
</evidence>
<keyword evidence="11" id="KW-1185">Reference proteome</keyword>
<reference evidence="8" key="2">
    <citation type="submission" date="2017-06" db="EMBL/GenBank/DDBJ databases">
        <title>The pomegranate genome and the genomics of punicalagin biosynthesis.</title>
        <authorList>
            <person name="Xu C."/>
        </authorList>
    </citation>
    <scope>NUCLEOTIDE SEQUENCE [LARGE SCALE GENOMIC DNA]</scope>
    <source>
        <tissue evidence="8">Fresh leaf</tissue>
    </source>
</reference>
<reference evidence="9 11" key="3">
    <citation type="submission" date="2017-11" db="EMBL/GenBank/DDBJ databases">
        <title>De-novo sequencing of pomegranate (Punica granatum L.) genome.</title>
        <authorList>
            <person name="Akparov Z."/>
            <person name="Amiraslanov A."/>
            <person name="Hajiyeva S."/>
            <person name="Abbasov M."/>
            <person name="Kaur K."/>
            <person name="Hamwieh A."/>
            <person name="Solovyev V."/>
            <person name="Salamov A."/>
            <person name="Braich B."/>
            <person name="Kosarev P."/>
            <person name="Mahmoud A."/>
            <person name="Hajiyev E."/>
            <person name="Babayeva S."/>
            <person name="Izzatullayeva V."/>
            <person name="Mammadov A."/>
            <person name="Mammadov A."/>
            <person name="Sharifova S."/>
            <person name="Ojaghi J."/>
            <person name="Eynullazada K."/>
            <person name="Bayramov B."/>
            <person name="Abdulazimova A."/>
            <person name="Shahmuradov I."/>
        </authorList>
    </citation>
    <scope>NUCLEOTIDE SEQUENCE [LARGE SCALE GENOMIC DNA]</scope>
    <source>
        <strain evidence="9">AG2017</strain>
        <strain evidence="11">cv. AG2017</strain>
        <tissue evidence="9">Leaf</tissue>
    </source>
</reference>
<dbReference type="Proteomes" id="UP000233551">
    <property type="component" value="Unassembled WGS sequence"/>
</dbReference>
<dbReference type="GeneID" id="116215925"/>
<reference evidence="10" key="1">
    <citation type="journal article" date="2017" name="Plant J.">
        <title>The pomegranate (Punica granatum L.) genome and the genomics of punicalagin biosynthesis.</title>
        <authorList>
            <person name="Qin G."/>
            <person name="Xu C."/>
            <person name="Ming R."/>
            <person name="Tang H."/>
            <person name="Guyot R."/>
            <person name="Kramer E.M."/>
            <person name="Hu Y."/>
            <person name="Yi X."/>
            <person name="Qi Y."/>
            <person name="Xu X."/>
            <person name="Gao Z."/>
            <person name="Pan H."/>
            <person name="Jian J."/>
            <person name="Tian Y."/>
            <person name="Yue Z."/>
            <person name="Xu Y."/>
        </authorList>
    </citation>
    <scope>NUCLEOTIDE SEQUENCE [LARGE SCALE GENOMIC DNA]</scope>
    <source>
        <strain evidence="10">cv. Dabenzi</strain>
    </source>
</reference>
<dbReference type="EMBL" id="MTKT01000548">
    <property type="protein sequence ID" value="OWM90341.1"/>
    <property type="molecule type" value="Genomic_DNA"/>
</dbReference>
<evidence type="ECO:0000313" key="8">
    <source>
        <dbReference type="EMBL" id="OWM90341.1"/>
    </source>
</evidence>
<dbReference type="InterPro" id="IPR004827">
    <property type="entry name" value="bZIP"/>
</dbReference>
<dbReference type="InterPro" id="IPR044521">
    <property type="entry name" value="AtbZIP8/43"/>
</dbReference>
<dbReference type="SUPFAM" id="SSF57959">
    <property type="entry name" value="Leucine zipper domain"/>
    <property type="match status" value="1"/>
</dbReference>
<evidence type="ECO:0000256" key="6">
    <source>
        <dbReference type="SAM" id="Coils"/>
    </source>
</evidence>
<protein>
    <recommendedName>
        <fullName evidence="7">BZIP domain-containing protein</fullName>
    </recommendedName>
</protein>
<dbReference type="GO" id="GO:0046983">
    <property type="term" value="F:protein dimerization activity"/>
    <property type="evidence" value="ECO:0007669"/>
    <property type="project" value="UniProtKB-ARBA"/>
</dbReference>
<dbReference type="InterPro" id="IPR046347">
    <property type="entry name" value="bZIP_sf"/>
</dbReference>
<evidence type="ECO:0000256" key="1">
    <source>
        <dbReference type="ARBA" id="ARBA00004123"/>
    </source>
</evidence>
<evidence type="ECO:0000256" key="5">
    <source>
        <dbReference type="ARBA" id="ARBA00023242"/>
    </source>
</evidence>
<proteinExistence type="predicted"/>
<keyword evidence="5" id="KW-0539">Nucleus</keyword>
<dbReference type="InterPro" id="IPR045314">
    <property type="entry name" value="bZIP_plant_GBF1"/>
</dbReference>
<comment type="subcellular location">
    <subcellularLocation>
        <location evidence="1">Nucleus</location>
    </subcellularLocation>
</comment>
<evidence type="ECO:0000259" key="7">
    <source>
        <dbReference type="PROSITE" id="PS50217"/>
    </source>
</evidence>
<dbReference type="GO" id="GO:0005634">
    <property type="term" value="C:nucleus"/>
    <property type="evidence" value="ECO:0007669"/>
    <property type="project" value="UniProtKB-SubCell"/>
</dbReference>
<dbReference type="PROSITE" id="PS00036">
    <property type="entry name" value="BZIP_BASIC"/>
    <property type="match status" value="1"/>
</dbReference>
<dbReference type="PANTHER" id="PTHR46324:SF7">
    <property type="entry name" value="BASIC LEUCINE-ZIPPER 75"/>
    <property type="match status" value="1"/>
</dbReference>
<evidence type="ECO:0000256" key="2">
    <source>
        <dbReference type="ARBA" id="ARBA00023015"/>
    </source>
</evidence>
<evidence type="ECO:0000313" key="9">
    <source>
        <dbReference type="EMBL" id="PKI70344.1"/>
    </source>
</evidence>
<dbReference type="SMART" id="SM00338">
    <property type="entry name" value="BRLZ"/>
    <property type="match status" value="1"/>
</dbReference>
<dbReference type="GO" id="GO:0003677">
    <property type="term" value="F:DNA binding"/>
    <property type="evidence" value="ECO:0007669"/>
    <property type="project" value="UniProtKB-KW"/>
</dbReference>
<dbReference type="Pfam" id="PF00170">
    <property type="entry name" value="bZIP_1"/>
    <property type="match status" value="1"/>
</dbReference>
<gene>
    <name evidence="8" type="ORF">CDL15_Pgr014643</name>
    <name evidence="9" type="ORF">CRG98_009224</name>
</gene>
<name>A0A218Y0M1_PUNGR</name>
<dbReference type="AlphaFoldDB" id="A0A218Y0M1"/>
<keyword evidence="4" id="KW-0804">Transcription</keyword>
<evidence type="ECO:0000256" key="4">
    <source>
        <dbReference type="ARBA" id="ARBA00023163"/>
    </source>
</evidence>
<evidence type="ECO:0000256" key="3">
    <source>
        <dbReference type="ARBA" id="ARBA00023125"/>
    </source>
</evidence>
<dbReference type="OrthoDB" id="551672at2759"/>
<dbReference type="Proteomes" id="UP000197138">
    <property type="component" value="Unassembled WGS sequence"/>
</dbReference>
<dbReference type="EMBL" id="PGOL01000459">
    <property type="protein sequence ID" value="PKI70344.1"/>
    <property type="molecule type" value="Genomic_DNA"/>
</dbReference>
<organism evidence="8 10">
    <name type="scientific">Punica granatum</name>
    <name type="common">Pomegranate</name>
    <dbReference type="NCBI Taxonomy" id="22663"/>
    <lineage>
        <taxon>Eukaryota</taxon>
        <taxon>Viridiplantae</taxon>
        <taxon>Streptophyta</taxon>
        <taxon>Embryophyta</taxon>
        <taxon>Tracheophyta</taxon>
        <taxon>Spermatophyta</taxon>
        <taxon>Magnoliopsida</taxon>
        <taxon>eudicotyledons</taxon>
        <taxon>Gunneridae</taxon>
        <taxon>Pentapetalae</taxon>
        <taxon>rosids</taxon>
        <taxon>malvids</taxon>
        <taxon>Myrtales</taxon>
        <taxon>Lythraceae</taxon>
        <taxon>Punica</taxon>
    </lineage>
</organism>
<keyword evidence="3" id="KW-0238">DNA-binding</keyword>
<dbReference type="PROSITE" id="PS50217">
    <property type="entry name" value="BZIP"/>
    <property type="match status" value="1"/>
</dbReference>
<feature type="domain" description="BZIP" evidence="7">
    <location>
        <begin position="86"/>
        <end position="149"/>
    </location>
</feature>
<dbReference type="CDD" id="cd14702">
    <property type="entry name" value="bZIP_plant_GBF1"/>
    <property type="match status" value="1"/>
</dbReference>
<sequence>MELNEVKQYSTSPQNLPNYNFPPQQIVFSHSTPKFASSADFTAFSFNGLFLPDFPATSSISNSIPSFDVPDPRDPHHHGIPLEVAHDRRLKRMISNRESARRSRLRKKKQIEDLQGQVDHLRAANNQLSEKLITLLETNHQILQENTALKEKVSSLQVIVGDLLAPLRGVEDVSNRANYLKSEPSNHTR</sequence>
<evidence type="ECO:0000313" key="11">
    <source>
        <dbReference type="Proteomes" id="UP000233551"/>
    </source>
</evidence>
<dbReference type="GO" id="GO:0003700">
    <property type="term" value="F:DNA-binding transcription factor activity"/>
    <property type="evidence" value="ECO:0007669"/>
    <property type="project" value="InterPro"/>
</dbReference>
<dbReference type="PANTHER" id="PTHR46324">
    <property type="entry name" value="BASIC LEUCINE ZIPPER 43-RELATED"/>
    <property type="match status" value="1"/>
</dbReference>
<comment type="caution">
    <text evidence="8">The sequence shown here is derived from an EMBL/GenBank/DDBJ whole genome shotgun (WGS) entry which is preliminary data.</text>
</comment>
<accession>A0A218Y0M1</accession>
<dbReference type="Gene3D" id="1.20.5.170">
    <property type="match status" value="1"/>
</dbReference>
<dbReference type="FunFam" id="1.20.5.170:FF:000020">
    <property type="entry name" value="BZIP transcription factor"/>
    <property type="match status" value="1"/>
</dbReference>
<keyword evidence="2" id="KW-0805">Transcription regulation</keyword>